<evidence type="ECO:0000256" key="6">
    <source>
        <dbReference type="PROSITE-ProRule" id="PRU00076"/>
    </source>
</evidence>
<dbReference type="CDD" id="cd00054">
    <property type="entry name" value="EGF_CA"/>
    <property type="match status" value="5"/>
</dbReference>
<evidence type="ECO:0000256" key="4">
    <source>
        <dbReference type="ARBA" id="ARBA00023157"/>
    </source>
</evidence>
<dbReference type="OrthoDB" id="283575at2759"/>
<feature type="disulfide bond" evidence="6">
    <location>
        <begin position="417"/>
        <end position="426"/>
    </location>
</feature>
<organism evidence="9">
    <name type="scientific">Amphimedon queenslandica</name>
    <name type="common">Sponge</name>
    <dbReference type="NCBI Taxonomy" id="400682"/>
    <lineage>
        <taxon>Eukaryota</taxon>
        <taxon>Metazoa</taxon>
        <taxon>Porifera</taxon>
        <taxon>Demospongiae</taxon>
        <taxon>Heteroscleromorpha</taxon>
        <taxon>Haplosclerida</taxon>
        <taxon>Niphatidae</taxon>
        <taxon>Amphimedon</taxon>
    </lineage>
</organism>
<evidence type="ECO:0000256" key="3">
    <source>
        <dbReference type="ARBA" id="ARBA00022737"/>
    </source>
</evidence>
<dbReference type="PROSITE" id="PS50026">
    <property type="entry name" value="EGF_3"/>
    <property type="match status" value="5"/>
</dbReference>
<dbReference type="PANTHER" id="PTHR12916:SF13">
    <property type="entry name" value="SUSHI, VON WILLEBRAND FACTOR TYPE A, EGF AND PENTRAXIN DOMAIN-CONTAINING PROTEIN 1-LIKE"/>
    <property type="match status" value="1"/>
</dbReference>
<feature type="disulfide bond" evidence="6">
    <location>
        <begin position="327"/>
        <end position="336"/>
    </location>
</feature>
<feature type="disulfide bond" evidence="6">
    <location>
        <begin position="306"/>
        <end position="316"/>
    </location>
</feature>
<dbReference type="PROSITE" id="PS01186">
    <property type="entry name" value="EGF_2"/>
    <property type="match status" value="2"/>
</dbReference>
<dbReference type="Proteomes" id="UP000007879">
    <property type="component" value="Unassembled WGS sequence"/>
</dbReference>
<comment type="caution">
    <text evidence="6">Lacks conserved residue(s) required for the propagation of feature annotation.</text>
</comment>
<dbReference type="InterPro" id="IPR001881">
    <property type="entry name" value="EGF-like_Ca-bd_dom"/>
</dbReference>
<dbReference type="KEGG" id="aqu:109581419"/>
<keyword evidence="3" id="KW-0677">Repeat</keyword>
<dbReference type="EnsemblMetazoa" id="XM_019995516.1">
    <property type="protein sequence ID" value="XP_019851075.1"/>
    <property type="gene ID" value="LOC109581419"/>
</dbReference>
<evidence type="ECO:0000256" key="1">
    <source>
        <dbReference type="ARBA" id="ARBA00022536"/>
    </source>
</evidence>
<reference evidence="10" key="1">
    <citation type="journal article" date="2010" name="Nature">
        <title>The Amphimedon queenslandica genome and the evolution of animal complexity.</title>
        <authorList>
            <person name="Srivastava M."/>
            <person name="Simakov O."/>
            <person name="Chapman J."/>
            <person name="Fahey B."/>
            <person name="Gauthier M.E."/>
            <person name="Mitros T."/>
            <person name="Richards G.S."/>
            <person name="Conaco C."/>
            <person name="Dacre M."/>
            <person name="Hellsten U."/>
            <person name="Larroux C."/>
            <person name="Putnam N.H."/>
            <person name="Stanke M."/>
            <person name="Adamska M."/>
            <person name="Darling A."/>
            <person name="Degnan S.M."/>
            <person name="Oakley T.H."/>
            <person name="Plachetzki D.C."/>
            <person name="Zhai Y."/>
            <person name="Adamski M."/>
            <person name="Calcino A."/>
            <person name="Cummins S.F."/>
            <person name="Goodstein D.M."/>
            <person name="Harris C."/>
            <person name="Jackson D.J."/>
            <person name="Leys S.P."/>
            <person name="Shu S."/>
            <person name="Woodcroft B.J."/>
            <person name="Vervoort M."/>
            <person name="Kosik K.S."/>
            <person name="Manning G."/>
            <person name="Degnan B.M."/>
            <person name="Rokhsar D.S."/>
        </authorList>
    </citation>
    <scope>NUCLEOTIDE SEQUENCE [LARGE SCALE GENOMIC DNA]</scope>
</reference>
<feature type="domain" description="EGF-like" evidence="8">
    <location>
        <begin position="302"/>
        <end position="337"/>
    </location>
</feature>
<accession>A0A1X7V1X2</accession>
<feature type="domain" description="EGF-like" evidence="8">
    <location>
        <begin position="264"/>
        <end position="300"/>
    </location>
</feature>
<proteinExistence type="predicted"/>
<feature type="signal peptide" evidence="7">
    <location>
        <begin position="1"/>
        <end position="25"/>
    </location>
</feature>
<dbReference type="InterPro" id="IPR018097">
    <property type="entry name" value="EGF_Ca-bd_CS"/>
</dbReference>
<feature type="domain" description="EGF-like" evidence="8">
    <location>
        <begin position="339"/>
        <end position="376"/>
    </location>
</feature>
<dbReference type="InterPro" id="IPR000152">
    <property type="entry name" value="EGF-type_Asp/Asn_hydroxyl_site"/>
</dbReference>
<gene>
    <name evidence="9" type="primary">109581419</name>
</gene>
<dbReference type="Gene3D" id="2.10.25.10">
    <property type="entry name" value="Laminin"/>
    <property type="match status" value="5"/>
</dbReference>
<evidence type="ECO:0000313" key="9">
    <source>
        <dbReference type="EnsemblMetazoa" id="Aqu2.1.33961_001"/>
    </source>
</evidence>
<dbReference type="EnsemblMetazoa" id="Aqu2.1.33961_001">
    <property type="protein sequence ID" value="Aqu2.1.33961_001"/>
    <property type="gene ID" value="Aqu2.1.33961"/>
</dbReference>
<dbReference type="PROSITE" id="PS00010">
    <property type="entry name" value="ASX_HYDROXYL"/>
    <property type="match status" value="2"/>
</dbReference>
<keyword evidence="10" id="KW-1185">Reference proteome</keyword>
<name>A0A1X7V1X2_AMPQE</name>
<keyword evidence="1 6" id="KW-0245">EGF-like domain</keyword>
<dbReference type="InterPro" id="IPR013032">
    <property type="entry name" value="EGF-like_CS"/>
</dbReference>
<evidence type="ECO:0000313" key="10">
    <source>
        <dbReference type="Proteomes" id="UP000007879"/>
    </source>
</evidence>
<feature type="chain" id="PRO_5012959754" description="EGF-like domain-containing protein" evidence="7">
    <location>
        <begin position="26"/>
        <end position="659"/>
    </location>
</feature>
<dbReference type="PROSITE" id="PS00022">
    <property type="entry name" value="EGF_1"/>
    <property type="match status" value="6"/>
</dbReference>
<protein>
    <recommendedName>
        <fullName evidence="8">EGF-like domain-containing protein</fullName>
    </recommendedName>
</protein>
<dbReference type="Pfam" id="PF07645">
    <property type="entry name" value="EGF_CA"/>
    <property type="match status" value="1"/>
</dbReference>
<keyword evidence="2 7" id="KW-0732">Signal</keyword>
<dbReference type="FunFam" id="2.10.25.10:FF:000472">
    <property type="entry name" value="Uncharacterized protein, isoform A"/>
    <property type="match status" value="1"/>
</dbReference>
<dbReference type="FunFam" id="2.10.25.10:FF:000122">
    <property type="entry name" value="Protein crumbs homolog 2"/>
    <property type="match status" value="1"/>
</dbReference>
<dbReference type="InterPro" id="IPR049883">
    <property type="entry name" value="NOTCH1_EGF-like"/>
</dbReference>
<evidence type="ECO:0000256" key="7">
    <source>
        <dbReference type="SAM" id="SignalP"/>
    </source>
</evidence>
<dbReference type="SUPFAM" id="SSF57196">
    <property type="entry name" value="EGF/Laminin"/>
    <property type="match status" value="5"/>
</dbReference>
<feature type="disulfide bond" evidence="6">
    <location>
        <begin position="290"/>
        <end position="299"/>
    </location>
</feature>
<dbReference type="STRING" id="400682.A0A1X7V1X2"/>
<dbReference type="AlphaFoldDB" id="A0A1X7V1X2"/>
<evidence type="ECO:0000256" key="2">
    <source>
        <dbReference type="ARBA" id="ARBA00022729"/>
    </source>
</evidence>
<dbReference type="InterPro" id="IPR000742">
    <property type="entry name" value="EGF"/>
</dbReference>
<dbReference type="GO" id="GO:0005509">
    <property type="term" value="F:calcium ion binding"/>
    <property type="evidence" value="ECO:0007669"/>
    <property type="project" value="InterPro"/>
</dbReference>
<feature type="domain" description="EGF-like" evidence="8">
    <location>
        <begin position="390"/>
        <end position="427"/>
    </location>
</feature>
<feature type="disulfide bond" evidence="6">
    <location>
        <begin position="456"/>
        <end position="465"/>
    </location>
</feature>
<dbReference type="Pfam" id="PF00008">
    <property type="entry name" value="EGF"/>
    <property type="match status" value="2"/>
</dbReference>
<evidence type="ECO:0000259" key="8">
    <source>
        <dbReference type="PROSITE" id="PS50026"/>
    </source>
</evidence>
<keyword evidence="5" id="KW-0325">Glycoprotein</keyword>
<dbReference type="SMART" id="SM00181">
    <property type="entry name" value="EGF"/>
    <property type="match status" value="8"/>
</dbReference>
<reference evidence="9" key="2">
    <citation type="submission" date="2017-05" db="UniProtKB">
        <authorList>
            <consortium name="EnsemblMetazoa"/>
        </authorList>
    </citation>
    <scope>IDENTIFICATION</scope>
</reference>
<feature type="disulfide bond" evidence="6">
    <location>
        <begin position="366"/>
        <end position="375"/>
    </location>
</feature>
<dbReference type="PANTHER" id="PTHR12916">
    <property type="entry name" value="CYTOCHROME C OXIDASE POLYPEPTIDE VIC-2"/>
    <property type="match status" value="1"/>
</dbReference>
<sequence>MMKGSVYLILALISLSFLLVTKVGAQAIIQGCLFPDSGDVAFVLNDALDIIAGTDTNSELYDHTISCLAVSRTVNRFRLATAVVNFTSDSDALSSIGCPANTPCLSFLEMACNDANDRWERNQIFATLSFTKDGNESLSVTLRTDCGNCGIESSIPQGANPIFDPKTHCFRCNSLCLIDGFRQCFGLVETNCCNFYEEGVCIDQCSDRRITVSETNFTCVCNNSFTGRNCDVCNITCGPNGVKNTEYCICDCSPGFTGDRCEIDIDECQSVNCRNNGTCNNLVNNFRCDCISGFGGRFCENDINECETVSCNNGTCMNLIGGFKCDCNPGFTGMFCNVTINICIEEMPCLNGGTCLPQVNNYTCDCARNFTGRNCSRCEAPFILSNQSCALPCDIANPCQNGGTCSNLMDGTVTCNCILNFTGPTCNIPPQTVCNPNPCLNNGTCTSSGGRFQCSCPPNFSGDRCQNCDIKNCRTCSAIDNICTTCADGFVPANATTGGCAKDLSQCFAQDDPPLCKWMTVTSACCYTDICTKESSNKNQYSSYRRDFKCFESFHNNWKRRAEGFGFFFPRINDEANSLKHNSLSRLLEDWREGLEDSLKSLRLWVNYLRRRLPDVTIPPVPTLETRTADANALYKEYTEYWYNVVNIFNNNIIPLYSQ</sequence>
<keyword evidence="4 6" id="KW-1015">Disulfide bond</keyword>
<dbReference type="Pfam" id="PF12661">
    <property type="entry name" value="hEGF"/>
    <property type="match status" value="1"/>
</dbReference>
<dbReference type="InParanoid" id="A0A1X7V1X2"/>
<dbReference type="PROSITE" id="PS01187">
    <property type="entry name" value="EGF_CA"/>
    <property type="match status" value="1"/>
</dbReference>
<dbReference type="SMART" id="SM00179">
    <property type="entry name" value="EGF_CA"/>
    <property type="match status" value="5"/>
</dbReference>
<dbReference type="FunFam" id="2.10.25.10:FF:000173">
    <property type="entry name" value="Neurogenic locus notch protein 2"/>
    <property type="match status" value="1"/>
</dbReference>
<feature type="domain" description="EGF-like" evidence="8">
    <location>
        <begin position="430"/>
        <end position="466"/>
    </location>
</feature>
<evidence type="ECO:0000256" key="5">
    <source>
        <dbReference type="ARBA" id="ARBA00023180"/>
    </source>
</evidence>